<organism evidence="1 2">
    <name type="scientific">Pinctada imbricata</name>
    <name type="common">Atlantic pearl-oyster</name>
    <name type="synonym">Pinctada martensii</name>
    <dbReference type="NCBI Taxonomy" id="66713"/>
    <lineage>
        <taxon>Eukaryota</taxon>
        <taxon>Metazoa</taxon>
        <taxon>Spiralia</taxon>
        <taxon>Lophotrochozoa</taxon>
        <taxon>Mollusca</taxon>
        <taxon>Bivalvia</taxon>
        <taxon>Autobranchia</taxon>
        <taxon>Pteriomorphia</taxon>
        <taxon>Pterioida</taxon>
        <taxon>Pterioidea</taxon>
        <taxon>Pteriidae</taxon>
        <taxon>Pinctada</taxon>
    </lineage>
</organism>
<comment type="caution">
    <text evidence="1">The sequence shown here is derived from an EMBL/GenBank/DDBJ whole genome shotgun (WGS) entry which is preliminary data.</text>
</comment>
<sequence length="130" mass="14856">MAEVATQVTDKTGLLSKDTGMNLYIANFRPDFQAKVGLPLAQPIIKLDKLDDNKENEANGEYVNLNFTKVSYPDWKMSDYTVTAKKPLGKLWLDLYWTRCSYGNHSQQTKALIGTEFIYYSTFLCLEVLQ</sequence>
<accession>A0AA88XPL2</accession>
<keyword evidence="2" id="KW-1185">Reference proteome</keyword>
<evidence type="ECO:0000313" key="1">
    <source>
        <dbReference type="EMBL" id="KAK3089882.1"/>
    </source>
</evidence>
<dbReference type="EMBL" id="VSWD01000010">
    <property type="protein sequence ID" value="KAK3089882.1"/>
    <property type="molecule type" value="Genomic_DNA"/>
</dbReference>
<gene>
    <name evidence="1" type="ORF">FSP39_007299</name>
</gene>
<protein>
    <submittedName>
        <fullName evidence="1">Uncharacterized protein</fullName>
    </submittedName>
</protein>
<dbReference type="Proteomes" id="UP001186944">
    <property type="component" value="Unassembled WGS sequence"/>
</dbReference>
<evidence type="ECO:0000313" key="2">
    <source>
        <dbReference type="Proteomes" id="UP001186944"/>
    </source>
</evidence>
<name>A0AA88XPL2_PINIB</name>
<reference evidence="1" key="1">
    <citation type="submission" date="2019-08" db="EMBL/GenBank/DDBJ databases">
        <title>The improved chromosome-level genome for the pearl oyster Pinctada fucata martensii using PacBio sequencing and Hi-C.</title>
        <authorList>
            <person name="Zheng Z."/>
        </authorList>
    </citation>
    <scope>NUCLEOTIDE SEQUENCE</scope>
    <source>
        <strain evidence="1">ZZ-2019</strain>
        <tissue evidence="1">Adductor muscle</tissue>
    </source>
</reference>
<proteinExistence type="predicted"/>
<dbReference type="AlphaFoldDB" id="A0AA88XPL2"/>